<comment type="caution">
    <text evidence="2">The sequence shown here is derived from an EMBL/GenBank/DDBJ whole genome shotgun (WGS) entry which is preliminary data.</text>
</comment>
<feature type="transmembrane region" description="Helical" evidence="1">
    <location>
        <begin position="120"/>
        <end position="139"/>
    </location>
</feature>
<protein>
    <submittedName>
        <fullName evidence="2">Uncharacterized protein</fullName>
    </submittedName>
</protein>
<feature type="transmembrane region" description="Helical" evidence="1">
    <location>
        <begin position="365"/>
        <end position="387"/>
    </location>
</feature>
<feature type="transmembrane region" description="Helical" evidence="1">
    <location>
        <begin position="88"/>
        <end position="108"/>
    </location>
</feature>
<evidence type="ECO:0000256" key="1">
    <source>
        <dbReference type="SAM" id="Phobius"/>
    </source>
</evidence>
<dbReference type="Proteomes" id="UP000634134">
    <property type="component" value="Unassembled WGS sequence"/>
</dbReference>
<keyword evidence="1" id="KW-0812">Transmembrane</keyword>
<keyword evidence="1" id="KW-1133">Transmembrane helix</keyword>
<evidence type="ECO:0000313" key="2">
    <source>
        <dbReference type="EMBL" id="MBE9463540.1"/>
    </source>
</evidence>
<proteinExistence type="predicted"/>
<feature type="transmembrane region" description="Helical" evidence="1">
    <location>
        <begin position="296"/>
        <end position="315"/>
    </location>
</feature>
<feature type="transmembrane region" description="Helical" evidence="1">
    <location>
        <begin position="263"/>
        <end position="289"/>
    </location>
</feature>
<keyword evidence="1" id="KW-0472">Membrane</keyword>
<evidence type="ECO:0000313" key="3">
    <source>
        <dbReference type="Proteomes" id="UP000634134"/>
    </source>
</evidence>
<feature type="transmembrane region" description="Helical" evidence="1">
    <location>
        <begin position="335"/>
        <end position="353"/>
    </location>
</feature>
<name>A0ABR9WDP0_9BACT</name>
<feature type="transmembrane region" description="Helical" evidence="1">
    <location>
        <begin position="185"/>
        <end position="206"/>
    </location>
</feature>
<dbReference type="EMBL" id="JACYGY010000001">
    <property type="protein sequence ID" value="MBE9463540.1"/>
    <property type="molecule type" value="Genomic_DNA"/>
</dbReference>
<keyword evidence="3" id="KW-1185">Reference proteome</keyword>
<reference evidence="3" key="1">
    <citation type="submission" date="2023-07" db="EMBL/GenBank/DDBJ databases">
        <title>Dyadobacter sp. nov 'subterranea' isolated from contaminted grondwater.</title>
        <authorList>
            <person name="Szabo I."/>
            <person name="Al-Omari J."/>
            <person name="Szerdahelyi S.G."/>
            <person name="Rado J."/>
        </authorList>
    </citation>
    <scope>NUCLEOTIDE SEQUENCE [LARGE SCALE GENOMIC DNA]</scope>
    <source>
        <strain evidence="3">UP-52</strain>
    </source>
</reference>
<sequence>MSESHQRRLKILFLISLPVLGSLFWYFIKVFQFQGNQEEFSDGMLALQLSRGWLEGRPLLYDNFYGDHARQHNYYFIPLTGLLTKFTGIYGLFLAYLGLFGVFFWQWFSGFKRFGTSLWTTNWLAVVFFVFGPMGYFIYLDYFGWHPEHYFLPLMALFALNLAKRKYAMAAVWLLLTFLVKETSNILICSLLLFCSVVDFLLTDAGKPWFSYFLNKRNLIVASVCLLLFCLSMGWLSHLNGPQPSRLGTAISRIQQSATPVRLITYISIYLVIGLIALIMGLFPFAIWLRSFKRRGIILGVLACGYSLLFVVYFFETLYYFPTIYMSVSYPPRIGGLWALMLSAYVFISYRFSQAGIMPAAFSVTYIYTGLVFQLILSSFIVSHRFVIDSDSRSLGISASKFINTRFGLNPYPDGNAHQLHELAKKLPEGSDVMVPNQYISYFQNVYPGSWNYEEKPPMLLRRPLLYVYEKSLIGKVSYYKFPQKGYRVIPNHQLLILADSKWYNQRYK</sequence>
<organism evidence="2 3">
    <name type="scientific">Dyadobacter subterraneus</name>
    <dbReference type="NCBI Taxonomy" id="2773304"/>
    <lineage>
        <taxon>Bacteria</taxon>
        <taxon>Pseudomonadati</taxon>
        <taxon>Bacteroidota</taxon>
        <taxon>Cytophagia</taxon>
        <taxon>Cytophagales</taxon>
        <taxon>Spirosomataceae</taxon>
        <taxon>Dyadobacter</taxon>
    </lineage>
</organism>
<dbReference type="RefSeq" id="WP_194121665.1">
    <property type="nucleotide sequence ID" value="NZ_JACYGY010000001.1"/>
</dbReference>
<feature type="transmembrane region" description="Helical" evidence="1">
    <location>
        <begin position="12"/>
        <end position="28"/>
    </location>
</feature>
<gene>
    <name evidence="2" type="ORF">IEE83_16760</name>
</gene>
<feature type="transmembrane region" description="Helical" evidence="1">
    <location>
        <begin position="218"/>
        <end position="237"/>
    </location>
</feature>
<accession>A0ABR9WDP0</accession>